<keyword evidence="6" id="KW-0238">DNA-binding</keyword>
<evidence type="ECO:0000313" key="7">
    <source>
        <dbReference type="Proteomes" id="UP000245695"/>
    </source>
</evidence>
<dbReference type="KEGG" id="rhom:FRIFI_0566"/>
<dbReference type="PANTHER" id="PTHR37299">
    <property type="entry name" value="TRANSCRIPTIONAL REGULATOR-RELATED"/>
    <property type="match status" value="1"/>
</dbReference>
<feature type="domain" description="Response regulatory" evidence="4">
    <location>
        <begin position="4"/>
        <end position="117"/>
    </location>
</feature>
<gene>
    <name evidence="6" type="ORF">FRIFI_0566</name>
</gene>
<dbReference type="PROSITE" id="PS50930">
    <property type="entry name" value="HTH_LYTTR"/>
    <property type="match status" value="1"/>
</dbReference>
<name>A0A2P2BP21_9FIRM</name>
<dbReference type="Gene3D" id="3.40.50.2300">
    <property type="match status" value="1"/>
</dbReference>
<evidence type="ECO:0000256" key="2">
    <source>
        <dbReference type="ARBA" id="ARBA00024867"/>
    </source>
</evidence>
<evidence type="ECO:0000259" key="5">
    <source>
        <dbReference type="PROSITE" id="PS50930"/>
    </source>
</evidence>
<keyword evidence="7" id="KW-1185">Reference proteome</keyword>
<dbReference type="SMART" id="SM00850">
    <property type="entry name" value="LytTR"/>
    <property type="match status" value="1"/>
</dbReference>
<keyword evidence="3" id="KW-0597">Phosphoprotein</keyword>
<dbReference type="AlphaFoldDB" id="A0A2P2BP21"/>
<dbReference type="PANTHER" id="PTHR37299:SF1">
    <property type="entry name" value="STAGE 0 SPORULATION PROTEIN A HOMOLOG"/>
    <property type="match status" value="1"/>
</dbReference>
<dbReference type="RefSeq" id="WP_166504927.1">
    <property type="nucleotide sequence ID" value="NZ_JAKNTL010000003.1"/>
</dbReference>
<feature type="modified residue" description="4-aspartylphosphate" evidence="3">
    <location>
        <position position="58"/>
    </location>
</feature>
<organism evidence="6 7">
    <name type="scientific">Romboutsia hominis</name>
    <dbReference type="NCBI Taxonomy" id="1507512"/>
    <lineage>
        <taxon>Bacteria</taxon>
        <taxon>Bacillati</taxon>
        <taxon>Bacillota</taxon>
        <taxon>Clostridia</taxon>
        <taxon>Peptostreptococcales</taxon>
        <taxon>Peptostreptococcaceae</taxon>
        <taxon>Romboutsia</taxon>
    </lineage>
</organism>
<dbReference type="InterPro" id="IPR001789">
    <property type="entry name" value="Sig_transdc_resp-reg_receiver"/>
</dbReference>
<dbReference type="Pfam" id="PF04397">
    <property type="entry name" value="LytTR"/>
    <property type="match status" value="1"/>
</dbReference>
<protein>
    <recommendedName>
        <fullName evidence="1">Stage 0 sporulation protein A homolog</fullName>
    </recommendedName>
</protein>
<dbReference type="GO" id="GO:0003677">
    <property type="term" value="F:DNA binding"/>
    <property type="evidence" value="ECO:0007669"/>
    <property type="project" value="UniProtKB-KW"/>
</dbReference>
<sequence length="232" mass="27311">MSFTLAICDDDVLNIGILEKHIDKILKDESIEYNLLKYSCKEELLNDYPKNLDILFLDIKINGISSTDIARKIREIDKNVEVMFTTPADYIFETRAYRCLAKPLKYEEIRLQLRKSIKEYLEKHSIISIQSRKKTLVLPVRDILYAEVRKKEVTIYTEEKTYTIEASMRRLEGKVLGYNFYRCHHSYLVNLKKIQELREKSIIIGGFEIPISRSKNKELKIRLDNLFGNCSC</sequence>
<feature type="domain" description="HTH LytTR-type" evidence="5">
    <location>
        <begin position="127"/>
        <end position="225"/>
    </location>
</feature>
<proteinExistence type="predicted"/>
<dbReference type="EMBL" id="LN650648">
    <property type="protein sequence ID" value="CEI72113.1"/>
    <property type="molecule type" value="Genomic_DNA"/>
</dbReference>
<dbReference type="GO" id="GO:0000156">
    <property type="term" value="F:phosphorelay response regulator activity"/>
    <property type="evidence" value="ECO:0007669"/>
    <property type="project" value="InterPro"/>
</dbReference>
<comment type="function">
    <text evidence="2">May play the central regulatory role in sporulation. It may be an element of the effector pathway responsible for the activation of sporulation genes in response to nutritional stress. Spo0A may act in concert with spo0H (a sigma factor) to control the expression of some genes that are critical to the sporulation process.</text>
</comment>
<dbReference type="InterPro" id="IPR046947">
    <property type="entry name" value="LytR-like"/>
</dbReference>
<reference evidence="6 7" key="1">
    <citation type="submission" date="2014-09" db="EMBL/GenBank/DDBJ databases">
        <authorList>
            <person name="Hornung B.V."/>
        </authorList>
    </citation>
    <scope>NUCLEOTIDE SEQUENCE [LARGE SCALE GENOMIC DNA]</scope>
    <source>
        <strain evidence="6 7">FRIFI</strain>
    </source>
</reference>
<evidence type="ECO:0000256" key="3">
    <source>
        <dbReference type="PROSITE-ProRule" id="PRU00169"/>
    </source>
</evidence>
<evidence type="ECO:0000313" key="6">
    <source>
        <dbReference type="EMBL" id="CEI72113.1"/>
    </source>
</evidence>
<dbReference type="PROSITE" id="PS50110">
    <property type="entry name" value="RESPONSE_REGULATORY"/>
    <property type="match status" value="1"/>
</dbReference>
<dbReference type="InterPro" id="IPR007492">
    <property type="entry name" value="LytTR_DNA-bd_dom"/>
</dbReference>
<dbReference type="Gene3D" id="2.40.50.1020">
    <property type="entry name" value="LytTr DNA-binding domain"/>
    <property type="match status" value="1"/>
</dbReference>
<dbReference type="InterPro" id="IPR011006">
    <property type="entry name" value="CheY-like_superfamily"/>
</dbReference>
<evidence type="ECO:0000259" key="4">
    <source>
        <dbReference type="PROSITE" id="PS50110"/>
    </source>
</evidence>
<dbReference type="SUPFAM" id="SSF52172">
    <property type="entry name" value="CheY-like"/>
    <property type="match status" value="1"/>
</dbReference>
<dbReference type="Proteomes" id="UP000245695">
    <property type="component" value="Chromosome 1"/>
</dbReference>
<evidence type="ECO:0000256" key="1">
    <source>
        <dbReference type="ARBA" id="ARBA00018672"/>
    </source>
</evidence>
<accession>A0A2P2BP21</accession>